<protein>
    <submittedName>
        <fullName evidence="2">Rrf2 family transcriptional regulator</fullName>
    </submittedName>
</protein>
<dbReference type="InterPro" id="IPR036388">
    <property type="entry name" value="WH-like_DNA-bd_sf"/>
</dbReference>
<dbReference type="AlphaFoldDB" id="A0A848G9B5"/>
<name>A0A848G9B5_9RHOO</name>
<accession>A0A848G9B5</accession>
<dbReference type="RefSeq" id="WP_169147031.1">
    <property type="nucleotide sequence ID" value="NZ_JABBGA010000015.1"/>
</dbReference>
<reference evidence="2 3" key="1">
    <citation type="submission" date="2020-04" db="EMBL/GenBank/DDBJ databases">
        <title>Zoogloea sp. G-4-1-14 isolated from soil.</title>
        <authorList>
            <person name="Dahal R.H."/>
        </authorList>
    </citation>
    <scope>NUCLEOTIDE SEQUENCE [LARGE SCALE GENOMIC DNA]</scope>
    <source>
        <strain evidence="2 3">G-4-1-14</strain>
    </source>
</reference>
<keyword evidence="3" id="KW-1185">Reference proteome</keyword>
<organism evidence="2 3">
    <name type="scientific">Zoogloea dura</name>
    <dbReference type="NCBI Taxonomy" id="2728840"/>
    <lineage>
        <taxon>Bacteria</taxon>
        <taxon>Pseudomonadati</taxon>
        <taxon>Pseudomonadota</taxon>
        <taxon>Betaproteobacteria</taxon>
        <taxon>Rhodocyclales</taxon>
        <taxon>Zoogloeaceae</taxon>
        <taxon>Zoogloea</taxon>
    </lineage>
</organism>
<gene>
    <name evidence="2" type="ORF">HHL15_17195</name>
</gene>
<dbReference type="SUPFAM" id="SSF46785">
    <property type="entry name" value="Winged helix' DNA-binding domain"/>
    <property type="match status" value="1"/>
</dbReference>
<dbReference type="Proteomes" id="UP000580043">
    <property type="component" value="Unassembled WGS sequence"/>
</dbReference>
<dbReference type="EMBL" id="JABBGA010000015">
    <property type="protein sequence ID" value="NML27495.1"/>
    <property type="molecule type" value="Genomic_DNA"/>
</dbReference>
<dbReference type="PANTHER" id="PTHR33221:SF4">
    <property type="entry name" value="HTH-TYPE TRANSCRIPTIONAL REPRESSOR NSRR"/>
    <property type="match status" value="1"/>
</dbReference>
<comment type="caution">
    <text evidence="2">The sequence shown here is derived from an EMBL/GenBank/DDBJ whole genome shotgun (WGS) entry which is preliminary data.</text>
</comment>
<dbReference type="InterPro" id="IPR000944">
    <property type="entry name" value="Tscrpt_reg_Rrf2"/>
</dbReference>
<sequence>MHITQHTDYALRALIYLAANEQRLVTIQEVSERFEVSRSHMMKVVNQLIRNGFVEGVRGKGGGMRLARRPTEIRVGEVVRRMETDLALVECFTDTSRCLLTSTCRLKGVLNDALEAFFESLDRVTLAEVLGPAQHQLLHVLKRVA</sequence>
<dbReference type="NCBIfam" id="TIGR00738">
    <property type="entry name" value="rrf2_super"/>
    <property type="match status" value="1"/>
</dbReference>
<dbReference type="InterPro" id="IPR036390">
    <property type="entry name" value="WH_DNA-bd_sf"/>
</dbReference>
<keyword evidence="1" id="KW-0238">DNA-binding</keyword>
<proteinExistence type="predicted"/>
<evidence type="ECO:0000256" key="1">
    <source>
        <dbReference type="ARBA" id="ARBA00023125"/>
    </source>
</evidence>
<dbReference type="GO" id="GO:0005829">
    <property type="term" value="C:cytosol"/>
    <property type="evidence" value="ECO:0007669"/>
    <property type="project" value="TreeGrafter"/>
</dbReference>
<dbReference type="PROSITE" id="PS51197">
    <property type="entry name" value="HTH_RRF2_2"/>
    <property type="match status" value="1"/>
</dbReference>
<evidence type="ECO:0000313" key="2">
    <source>
        <dbReference type="EMBL" id="NML27495.1"/>
    </source>
</evidence>
<dbReference type="Gene3D" id="1.10.10.10">
    <property type="entry name" value="Winged helix-like DNA-binding domain superfamily/Winged helix DNA-binding domain"/>
    <property type="match status" value="1"/>
</dbReference>
<dbReference type="Pfam" id="PF02082">
    <property type="entry name" value="Rrf2"/>
    <property type="match status" value="1"/>
</dbReference>
<dbReference type="PANTHER" id="PTHR33221">
    <property type="entry name" value="WINGED HELIX-TURN-HELIX TRANSCRIPTIONAL REGULATOR, RRF2 FAMILY"/>
    <property type="match status" value="1"/>
</dbReference>
<evidence type="ECO:0000313" key="3">
    <source>
        <dbReference type="Proteomes" id="UP000580043"/>
    </source>
</evidence>
<dbReference type="GO" id="GO:0003677">
    <property type="term" value="F:DNA binding"/>
    <property type="evidence" value="ECO:0007669"/>
    <property type="project" value="UniProtKB-KW"/>
</dbReference>
<dbReference type="GO" id="GO:0003700">
    <property type="term" value="F:DNA-binding transcription factor activity"/>
    <property type="evidence" value="ECO:0007669"/>
    <property type="project" value="TreeGrafter"/>
</dbReference>